<keyword evidence="2" id="KW-1185">Reference proteome</keyword>
<evidence type="ECO:0000313" key="1">
    <source>
        <dbReference type="EMBL" id="SDG05919.1"/>
    </source>
</evidence>
<dbReference type="Gene3D" id="2.60.120.620">
    <property type="entry name" value="q2cbj1_9rhob like domain"/>
    <property type="match status" value="1"/>
</dbReference>
<evidence type="ECO:0000313" key="2">
    <source>
        <dbReference type="Proteomes" id="UP000199623"/>
    </source>
</evidence>
<accession>A0A1G7R6Z1</accession>
<gene>
    <name evidence="1" type="ORF">SAMN05216553_105123</name>
</gene>
<protein>
    <submittedName>
        <fullName evidence="1">2OG-Fe dioxygenase</fullName>
    </submittedName>
</protein>
<dbReference type="AlphaFoldDB" id="A0A1G7R6Z1"/>
<dbReference type="RefSeq" id="WP_090048831.1">
    <property type="nucleotide sequence ID" value="NZ_FNCC01000005.1"/>
</dbReference>
<name>A0A1G7R6Z1_9PSEU</name>
<dbReference type="GO" id="GO:0051213">
    <property type="term" value="F:dioxygenase activity"/>
    <property type="evidence" value="ECO:0007669"/>
    <property type="project" value="UniProtKB-KW"/>
</dbReference>
<dbReference type="InterPro" id="IPR018724">
    <property type="entry name" value="2OG-Fe_dioxygenase"/>
</dbReference>
<organism evidence="1 2">
    <name type="scientific">Lentzea fradiae</name>
    <dbReference type="NCBI Taxonomy" id="200378"/>
    <lineage>
        <taxon>Bacteria</taxon>
        <taxon>Bacillati</taxon>
        <taxon>Actinomycetota</taxon>
        <taxon>Actinomycetes</taxon>
        <taxon>Pseudonocardiales</taxon>
        <taxon>Pseudonocardiaceae</taxon>
        <taxon>Lentzea</taxon>
    </lineage>
</organism>
<sequence>MTQQNTVVPAIDAVREKLSAEGFVVTNDGQLGIPRTFREEFHRGYFTEEHLRRYPDDVPEDRLRARDVLRYDREEDGRISIRSHHDIGIEGRGEHAGRREFVRTDLARDEHFVRWVRAVLSVIPVRERQTRGTFGVNLFRTSSKVVTRPHRDGEQFIVVYVVDKACGGGVTTLLDDSGAIIHKDALEPGDLIIFRDSDFLHSATELEAADGRPRRDALVCTVNYPGTYPLD</sequence>
<keyword evidence="1" id="KW-0560">Oxidoreductase</keyword>
<dbReference type="Pfam" id="PF10014">
    <property type="entry name" value="2OG-Fe_Oxy_2"/>
    <property type="match status" value="1"/>
</dbReference>
<dbReference type="Proteomes" id="UP000199623">
    <property type="component" value="Unassembled WGS sequence"/>
</dbReference>
<dbReference type="OrthoDB" id="3605594at2"/>
<proteinExistence type="predicted"/>
<dbReference type="EMBL" id="FNCC01000005">
    <property type="protein sequence ID" value="SDG05919.1"/>
    <property type="molecule type" value="Genomic_DNA"/>
</dbReference>
<reference evidence="2" key="1">
    <citation type="submission" date="2016-10" db="EMBL/GenBank/DDBJ databases">
        <authorList>
            <person name="Varghese N."/>
            <person name="Submissions S."/>
        </authorList>
    </citation>
    <scope>NUCLEOTIDE SEQUENCE [LARGE SCALE GENOMIC DNA]</scope>
    <source>
        <strain evidence="2">CGMCC 4.3506</strain>
    </source>
</reference>
<keyword evidence="1" id="KW-0223">Dioxygenase</keyword>